<keyword evidence="8" id="KW-1185">Reference proteome</keyword>
<dbReference type="PANTHER" id="PTHR30563">
    <property type="entry name" value="DNA RECOMBINATION PROTEIN RMUC"/>
    <property type="match status" value="1"/>
</dbReference>
<evidence type="ECO:0000256" key="2">
    <source>
        <dbReference type="ARBA" id="ARBA00009840"/>
    </source>
</evidence>
<feature type="compositionally biased region" description="Acidic residues" evidence="6">
    <location>
        <begin position="493"/>
        <end position="508"/>
    </location>
</feature>
<dbReference type="EMBL" id="JAJNEC010000004">
    <property type="protein sequence ID" value="MCD2421898.1"/>
    <property type="molecule type" value="Genomic_DNA"/>
</dbReference>
<dbReference type="RefSeq" id="WP_231002803.1">
    <property type="nucleotide sequence ID" value="NZ_JAJNEC010000004.1"/>
</dbReference>
<dbReference type="Pfam" id="PF02646">
    <property type="entry name" value="RmuC"/>
    <property type="match status" value="1"/>
</dbReference>
<evidence type="ECO:0000313" key="7">
    <source>
        <dbReference type="EMBL" id="MCD2421898.1"/>
    </source>
</evidence>
<comment type="similarity">
    <text evidence="2">Belongs to the RmuC family.</text>
</comment>
<reference evidence="7 8" key="1">
    <citation type="submission" date="2021-11" db="EMBL/GenBank/DDBJ databases">
        <title>Genomic of Niabella pedocola.</title>
        <authorList>
            <person name="Wu T."/>
        </authorList>
    </citation>
    <scope>NUCLEOTIDE SEQUENCE [LARGE SCALE GENOMIC DNA]</scope>
    <source>
        <strain evidence="7 8">JCM 31011</strain>
    </source>
</reference>
<protein>
    <submittedName>
        <fullName evidence="7">DNA recombination protein RmuC</fullName>
    </submittedName>
</protein>
<feature type="coiled-coil region" evidence="5">
    <location>
        <begin position="75"/>
        <end position="139"/>
    </location>
</feature>
<organism evidence="7 8">
    <name type="scientific">Niabella pedocola</name>
    <dbReference type="NCBI Taxonomy" id="1752077"/>
    <lineage>
        <taxon>Bacteria</taxon>
        <taxon>Pseudomonadati</taxon>
        <taxon>Bacteroidota</taxon>
        <taxon>Chitinophagia</taxon>
        <taxon>Chitinophagales</taxon>
        <taxon>Chitinophagaceae</taxon>
        <taxon>Niabella</taxon>
    </lineage>
</organism>
<name>A0ABS8PNM9_9BACT</name>
<evidence type="ECO:0000256" key="4">
    <source>
        <dbReference type="ARBA" id="ARBA00023172"/>
    </source>
</evidence>
<dbReference type="InterPro" id="IPR003798">
    <property type="entry name" value="DNA_recombination_RmuC"/>
</dbReference>
<keyword evidence="4" id="KW-0233">DNA recombination</keyword>
<evidence type="ECO:0000256" key="6">
    <source>
        <dbReference type="SAM" id="MobiDB-lite"/>
    </source>
</evidence>
<proteinExistence type="inferred from homology"/>
<evidence type="ECO:0000313" key="8">
    <source>
        <dbReference type="Proteomes" id="UP001199816"/>
    </source>
</evidence>
<dbReference type="Proteomes" id="UP001199816">
    <property type="component" value="Unassembled WGS sequence"/>
</dbReference>
<evidence type="ECO:0000256" key="1">
    <source>
        <dbReference type="ARBA" id="ARBA00003416"/>
    </source>
</evidence>
<accession>A0ABS8PNM9</accession>
<gene>
    <name evidence="7" type="primary">rmuC</name>
    <name evidence="7" type="ORF">LQ567_03935</name>
</gene>
<evidence type="ECO:0000256" key="5">
    <source>
        <dbReference type="SAM" id="Coils"/>
    </source>
</evidence>
<comment type="function">
    <text evidence="1">Involved in DNA recombination.</text>
</comment>
<comment type="caution">
    <text evidence="7">The sequence shown here is derived from an EMBL/GenBank/DDBJ whole genome shotgun (WGS) entry which is preliminary data.</text>
</comment>
<keyword evidence="3 5" id="KW-0175">Coiled coil</keyword>
<sequence>MESLYLLLGIIIGALIGYLIARKIFAAAAVPRSVADELQKKISVLEQSNAARLSREEIQQQYISREAGALLQENIRLLQEELKDEKWAAQQQQKEILALTKESEQKFSKAAVEQRDQKILQLNNELAGLKEKEGALTEKLALFATELEKLHQLSHEQFKTLATDVLEEKRKTFTEANKKELSTILEPLKLNLDQFREKVEATRKEDIQEFTSLKKEIELLQKLNVQLGDEARSLATALKAEVKMQGNWGEDRLNMILETEGLQKYIDYTREEVYRDRADEQVRRPDFILRLPNSKHIVIDSKVSLTAYVNYFNAGDLNAKQEYLRQHTRSVTEHIERLADKNYQSLAGLNTPDYVFLFMPVESALTLALNQNAELFNQALKRKVVLITPTTLVATLKVVRLLWQKENQVKNVEEIFRQCGELYNKFVLFLEEMDRVEHALSLASKAHRDAMNHLSEGTKKGHTIIGRFERIKNLEAKTSKQIPEKYLTALEPLPEDETAPGNEDDPGM</sequence>
<dbReference type="PANTHER" id="PTHR30563:SF0">
    <property type="entry name" value="DNA RECOMBINATION PROTEIN RMUC"/>
    <property type="match status" value="1"/>
</dbReference>
<feature type="region of interest" description="Disordered" evidence="6">
    <location>
        <begin position="485"/>
        <end position="508"/>
    </location>
</feature>
<evidence type="ECO:0000256" key="3">
    <source>
        <dbReference type="ARBA" id="ARBA00023054"/>
    </source>
</evidence>